<reference evidence="1 2" key="1">
    <citation type="journal article" date="2008" name="Nature">
        <title>The Phaeodactylum genome reveals the evolutionary history of diatom genomes.</title>
        <authorList>
            <person name="Bowler C."/>
            <person name="Allen A.E."/>
            <person name="Badger J.H."/>
            <person name="Grimwood J."/>
            <person name="Jabbari K."/>
            <person name="Kuo A."/>
            <person name="Maheswari U."/>
            <person name="Martens C."/>
            <person name="Maumus F."/>
            <person name="Otillar R.P."/>
            <person name="Rayko E."/>
            <person name="Salamov A."/>
            <person name="Vandepoele K."/>
            <person name="Beszteri B."/>
            <person name="Gruber A."/>
            <person name="Heijde M."/>
            <person name="Katinka M."/>
            <person name="Mock T."/>
            <person name="Valentin K."/>
            <person name="Verret F."/>
            <person name="Berges J.A."/>
            <person name="Brownlee C."/>
            <person name="Cadoret J.P."/>
            <person name="Chiovitti A."/>
            <person name="Choi C.J."/>
            <person name="Coesel S."/>
            <person name="De Martino A."/>
            <person name="Detter J.C."/>
            <person name="Durkin C."/>
            <person name="Falciatore A."/>
            <person name="Fournet J."/>
            <person name="Haruta M."/>
            <person name="Huysman M.J."/>
            <person name="Jenkins B.D."/>
            <person name="Jiroutova K."/>
            <person name="Jorgensen R.E."/>
            <person name="Joubert Y."/>
            <person name="Kaplan A."/>
            <person name="Kroger N."/>
            <person name="Kroth P.G."/>
            <person name="La Roche J."/>
            <person name="Lindquist E."/>
            <person name="Lommer M."/>
            <person name="Martin-Jezequel V."/>
            <person name="Lopez P.J."/>
            <person name="Lucas S."/>
            <person name="Mangogna M."/>
            <person name="McGinnis K."/>
            <person name="Medlin L.K."/>
            <person name="Montsant A."/>
            <person name="Oudot-Le Secq M.P."/>
            <person name="Napoli C."/>
            <person name="Obornik M."/>
            <person name="Parker M.S."/>
            <person name="Petit J.L."/>
            <person name="Porcel B.M."/>
            <person name="Poulsen N."/>
            <person name="Robison M."/>
            <person name="Rychlewski L."/>
            <person name="Rynearson T.A."/>
            <person name="Schmutz J."/>
            <person name="Shapiro H."/>
            <person name="Siaut M."/>
            <person name="Stanley M."/>
            <person name="Sussman M.R."/>
            <person name="Taylor A.R."/>
            <person name="Vardi A."/>
            <person name="von Dassow P."/>
            <person name="Vyverman W."/>
            <person name="Willis A."/>
            <person name="Wyrwicz L.S."/>
            <person name="Rokhsar D.S."/>
            <person name="Weissenbach J."/>
            <person name="Armbrust E.V."/>
            <person name="Green B.R."/>
            <person name="Van de Peer Y."/>
            <person name="Grigoriev I.V."/>
        </authorList>
    </citation>
    <scope>NUCLEOTIDE SEQUENCE [LARGE SCALE GENOMIC DNA]</scope>
    <source>
        <strain evidence="1 2">CCAP 1055/1</strain>
    </source>
</reference>
<sequence length="423" mass="48014">MVKAHWRPGTSAPNPTRFGIPDYVGRSCQFRNLYFRPFDCTFHYYASPLQSRLVGENTTALLKQITTSKGYVPRSLYNKPKRRHEFVFAESRNASFTPKLHLFDSNSSEIDHSNVVSVAALRNQKMPVFLLYKLSYVFNFGHFVFDDLLSLFSLLDIFGYASDEVGNPSLSTNYQHIPVTFPNEEHDFFYRCNHHSRWKECVEMYKRVAPLMGVQPVQEQNDDILSMKHLFRQSHHENPRIFVQLPVVLVGTGDLAYFGCTGPCGAQRVSRIYCMRAWVFSNLFGPELGNQYSRQSAIPGRILVALPFGNSHVGIESFDTMIPAIQHAFGRSSVHVVNMASLSLKDQILEASQAHVYLSNNGGGSASSLFCARDSTVILFYQINGQKRDEELYSNQGYLNVKYLKAGTSSNYVIEQILYALSQ</sequence>
<keyword evidence="2" id="KW-1185">Reference proteome</keyword>
<dbReference type="HOGENOM" id="CLU_649686_0_0_1"/>
<dbReference type="AlphaFoldDB" id="B7GEM0"/>
<dbReference type="PaxDb" id="2850-Phatr50593"/>
<proteinExistence type="predicted"/>
<accession>B7GEM0</accession>
<dbReference type="InParanoid" id="B7GEM0"/>
<dbReference type="KEGG" id="pti:PHATRDRAFT_50593"/>
<gene>
    <name evidence="1" type="ORF">PHATRDRAFT_50593</name>
</gene>
<reference evidence="2" key="2">
    <citation type="submission" date="2008-08" db="EMBL/GenBank/DDBJ databases">
        <authorList>
            <consortium name="Diatom Consortium"/>
            <person name="Grigoriev I."/>
            <person name="Grimwood J."/>
            <person name="Kuo A."/>
            <person name="Otillar R.P."/>
            <person name="Salamov A."/>
            <person name="Detter J.C."/>
            <person name="Lindquist E."/>
            <person name="Shapiro H."/>
            <person name="Lucas S."/>
            <person name="Glavina del Rio T."/>
            <person name="Pitluck S."/>
            <person name="Rokhsar D."/>
            <person name="Bowler C."/>
        </authorList>
    </citation>
    <scope>GENOME REANNOTATION</scope>
    <source>
        <strain evidence="2">CCAP 1055/1</strain>
    </source>
</reference>
<dbReference type="EMBL" id="CM000634">
    <property type="protein sequence ID" value="EEC42937.1"/>
    <property type="molecule type" value="Genomic_DNA"/>
</dbReference>
<evidence type="ECO:0000313" key="1">
    <source>
        <dbReference type="EMBL" id="EEC42937.1"/>
    </source>
</evidence>
<organism evidence="1 2">
    <name type="scientific">Phaeodactylum tricornutum (strain CCAP 1055/1)</name>
    <dbReference type="NCBI Taxonomy" id="556484"/>
    <lineage>
        <taxon>Eukaryota</taxon>
        <taxon>Sar</taxon>
        <taxon>Stramenopiles</taxon>
        <taxon>Ochrophyta</taxon>
        <taxon>Bacillariophyta</taxon>
        <taxon>Bacillariophyceae</taxon>
        <taxon>Bacillariophycidae</taxon>
        <taxon>Naviculales</taxon>
        <taxon>Phaeodactylaceae</taxon>
        <taxon>Phaeodactylum</taxon>
    </lineage>
</organism>
<name>B7GEM0_PHATC</name>
<dbReference type="GeneID" id="7199417"/>
<evidence type="ECO:0000313" key="2">
    <source>
        <dbReference type="Proteomes" id="UP000000759"/>
    </source>
</evidence>
<dbReference type="Proteomes" id="UP000000759">
    <property type="component" value="Chromosome 32"/>
</dbReference>
<protein>
    <submittedName>
        <fullName evidence="1">Uncharacterized protein</fullName>
    </submittedName>
</protein>
<dbReference type="RefSeq" id="XP_002185572.1">
    <property type="nucleotide sequence ID" value="XM_002185536.1"/>
</dbReference>